<comment type="caution">
    <text evidence="1">The sequence shown here is derived from an EMBL/GenBank/DDBJ whole genome shotgun (WGS) entry which is preliminary data.</text>
</comment>
<organism evidence="1 2">
    <name type="scientific">Leifsonella bigeumensis</name>
    <dbReference type="NCBI Taxonomy" id="433643"/>
    <lineage>
        <taxon>Bacteria</taxon>
        <taxon>Bacillati</taxon>
        <taxon>Actinomycetota</taxon>
        <taxon>Actinomycetes</taxon>
        <taxon>Micrococcales</taxon>
        <taxon>Microbacteriaceae</taxon>
        <taxon>Leifsonella</taxon>
    </lineage>
</organism>
<gene>
    <name evidence="1" type="ORF">GCM10022239_03100</name>
</gene>
<evidence type="ECO:0000313" key="2">
    <source>
        <dbReference type="Proteomes" id="UP001501004"/>
    </source>
</evidence>
<proteinExistence type="predicted"/>
<dbReference type="EMBL" id="BAABAE010000001">
    <property type="protein sequence ID" value="GAA3729845.1"/>
    <property type="molecule type" value="Genomic_DNA"/>
</dbReference>
<dbReference type="Proteomes" id="UP001501004">
    <property type="component" value="Unassembled WGS sequence"/>
</dbReference>
<keyword evidence="2" id="KW-1185">Reference proteome</keyword>
<sequence length="332" mass="35312">MVSPPEDHPRHSRRHTIVIWTVLLALLIGAFAATVAILNATVFSAGGFVGSYLSALQRHDLREALTTSGVLGSARAESDLLVPEALGALDDIHLVSDLDQGAGVHLVTYEFELGGAPGSSAFQVQSTGPRLGFFSTWSFVQSPMAVLRITPLHDPAFTVNGVEVVSAAGANNQVAYQVLAPGLYVVDHESRYLEADAVPVAVTGPSSVTPVTVDIQASADFVEQVQKEVDGFLDDCTTQTVLFPTGCPFGQELSNRVVSTPAWSMARYPEVVIEPGPDPGTWVIPNAQGAAHLTVDVQSLFDGTQSTFDEDVQFALSWVLTIDGDQVDIRAQ</sequence>
<name>A0ABP7F431_9MICO</name>
<evidence type="ECO:0000313" key="1">
    <source>
        <dbReference type="EMBL" id="GAA3729845.1"/>
    </source>
</evidence>
<reference evidence="2" key="1">
    <citation type="journal article" date="2019" name="Int. J. Syst. Evol. Microbiol.">
        <title>The Global Catalogue of Microorganisms (GCM) 10K type strain sequencing project: providing services to taxonomists for standard genome sequencing and annotation.</title>
        <authorList>
            <consortium name="The Broad Institute Genomics Platform"/>
            <consortium name="The Broad Institute Genome Sequencing Center for Infectious Disease"/>
            <person name="Wu L."/>
            <person name="Ma J."/>
        </authorList>
    </citation>
    <scope>NUCLEOTIDE SEQUENCE [LARGE SCALE GENOMIC DNA]</scope>
    <source>
        <strain evidence="2">JCM 16949</strain>
    </source>
</reference>
<dbReference type="RefSeq" id="WP_344753006.1">
    <property type="nucleotide sequence ID" value="NZ_BAABAE010000001.1"/>
</dbReference>
<accession>A0ABP7F431</accession>
<protein>
    <submittedName>
        <fullName evidence="1">Uncharacterized protein</fullName>
    </submittedName>
</protein>